<feature type="domain" description="Transposase IS116/IS110/IS902 C-terminal" evidence="2">
    <location>
        <begin position="290"/>
        <end position="356"/>
    </location>
</feature>
<dbReference type="NCBIfam" id="NF033542">
    <property type="entry name" value="transpos_IS110"/>
    <property type="match status" value="1"/>
</dbReference>
<dbReference type="PATRIC" id="fig|1256908.3.peg.1391"/>
<dbReference type="PANTHER" id="PTHR33055">
    <property type="entry name" value="TRANSPOSASE FOR INSERTION SEQUENCE ELEMENT IS1111A"/>
    <property type="match status" value="1"/>
</dbReference>
<dbReference type="HOGENOM" id="CLU_036902_4_8_9"/>
<accession>U2R8W1</accession>
<name>U2R8W1_EUBRA</name>
<proteinExistence type="predicted"/>
<dbReference type="InterPro" id="IPR002525">
    <property type="entry name" value="Transp_IS110-like_N"/>
</dbReference>
<organism evidence="3 4">
    <name type="scientific">Eubacterium ramulus ATCC 29099</name>
    <dbReference type="NCBI Taxonomy" id="1256908"/>
    <lineage>
        <taxon>Bacteria</taxon>
        <taxon>Bacillati</taxon>
        <taxon>Bacillota</taxon>
        <taxon>Clostridia</taxon>
        <taxon>Eubacteriales</taxon>
        <taxon>Eubacteriaceae</taxon>
        <taxon>Eubacterium</taxon>
    </lineage>
</organism>
<dbReference type="GO" id="GO:0004803">
    <property type="term" value="F:transposase activity"/>
    <property type="evidence" value="ECO:0007669"/>
    <property type="project" value="InterPro"/>
</dbReference>
<dbReference type="Pfam" id="PF01548">
    <property type="entry name" value="DEDD_Tnp_IS110"/>
    <property type="match status" value="1"/>
</dbReference>
<gene>
    <name evidence="3" type="ORF">HMPREF0373_01496</name>
</gene>
<evidence type="ECO:0000313" key="4">
    <source>
        <dbReference type="Proteomes" id="UP000016608"/>
    </source>
</evidence>
<dbReference type="eggNOG" id="COG3547">
    <property type="taxonomic scope" value="Bacteria"/>
</dbReference>
<dbReference type="InterPro" id="IPR047650">
    <property type="entry name" value="Transpos_IS110"/>
</dbReference>
<keyword evidence="4" id="KW-1185">Reference proteome</keyword>
<dbReference type="GO" id="GO:0003677">
    <property type="term" value="F:DNA binding"/>
    <property type="evidence" value="ECO:0007669"/>
    <property type="project" value="InterPro"/>
</dbReference>
<dbReference type="Proteomes" id="UP000016608">
    <property type="component" value="Unassembled WGS sequence"/>
</dbReference>
<reference evidence="3 4" key="1">
    <citation type="submission" date="2013-06" db="EMBL/GenBank/DDBJ databases">
        <authorList>
            <person name="Weinstock G."/>
            <person name="Sodergren E."/>
            <person name="Lobos E.A."/>
            <person name="Fulton L."/>
            <person name="Fulton R."/>
            <person name="Courtney L."/>
            <person name="Fronick C."/>
            <person name="O'Laughlin M."/>
            <person name="Godfrey J."/>
            <person name="Wilson R.M."/>
            <person name="Miner T."/>
            <person name="Farmer C."/>
            <person name="Delehaunty K."/>
            <person name="Cordes M."/>
            <person name="Minx P."/>
            <person name="Tomlinson C."/>
            <person name="Chen J."/>
            <person name="Wollam A."/>
            <person name="Pepin K.H."/>
            <person name="Bhonagiri V."/>
            <person name="Zhang X."/>
            <person name="Warren W."/>
            <person name="Mitreva M."/>
            <person name="Mardis E.R."/>
            <person name="Wilson R.K."/>
        </authorList>
    </citation>
    <scope>NUCLEOTIDE SEQUENCE [LARGE SCALE GENOMIC DNA]</scope>
    <source>
        <strain evidence="3 4">ATCC 29099</strain>
    </source>
</reference>
<dbReference type="AlphaFoldDB" id="U2R8W1"/>
<evidence type="ECO:0000259" key="2">
    <source>
        <dbReference type="Pfam" id="PF02371"/>
    </source>
</evidence>
<feature type="domain" description="Transposase IS110-like N-terminal" evidence="1">
    <location>
        <begin position="19"/>
        <end position="175"/>
    </location>
</feature>
<dbReference type="InterPro" id="IPR003346">
    <property type="entry name" value="Transposase_20"/>
</dbReference>
<dbReference type="EMBL" id="AWVJ01000091">
    <property type="protein sequence ID" value="ERK47137.1"/>
    <property type="molecule type" value="Genomic_DNA"/>
</dbReference>
<evidence type="ECO:0000259" key="1">
    <source>
        <dbReference type="Pfam" id="PF01548"/>
    </source>
</evidence>
<dbReference type="PANTHER" id="PTHR33055:SF3">
    <property type="entry name" value="PUTATIVE TRANSPOSASE FOR IS117-RELATED"/>
    <property type="match status" value="1"/>
</dbReference>
<protein>
    <submittedName>
        <fullName evidence="3">Transposase, IS116/IS110/IS902 family</fullName>
    </submittedName>
</protein>
<evidence type="ECO:0000313" key="3">
    <source>
        <dbReference type="EMBL" id="ERK47137.1"/>
    </source>
</evidence>
<dbReference type="Pfam" id="PF02371">
    <property type="entry name" value="Transposase_20"/>
    <property type="match status" value="1"/>
</dbReference>
<sequence>MLDTIQFQLMEEPFMYNAVGIDASKLKSTITIIQPAGVVIRKPFDVLHTSDELNTLVTYLKSLEGEIRAVIECTGRYHEPVVKSLSEAGIFISAVNPKLIKGQKQNTLRKVKSDPADARKIAKYALDNWAELREYSSMDTTREQLKTLNSQFTFFMKQKVAAKTNLISLLDNTYPGVNKLFDSPTRDDGSEKWVDYAYSFWYVDCVRKIGLKAFTERYEAFCKKHHYNYQKNKPALLFEESKQLVAVFPKEKSYKLLIQQSIQQLRLASEHIEIIRKEMNELVSTLPEYEIVMSMYGVGETYGSQLIAEIGDVSRFTHREAITAFAGVDPGVNESGQFKQRSNRASKNGSTRLRKVKTRYRKLKELGMKEEYIQWHAAMRQGIWNCSSNRMVQFALNNAKLREWGYPTFTEFYLKICEN</sequence>
<dbReference type="GO" id="GO:0006313">
    <property type="term" value="P:DNA transposition"/>
    <property type="evidence" value="ECO:0007669"/>
    <property type="project" value="InterPro"/>
</dbReference>
<comment type="caution">
    <text evidence="3">The sequence shown here is derived from an EMBL/GenBank/DDBJ whole genome shotgun (WGS) entry which is preliminary data.</text>
</comment>